<gene>
    <name evidence="1" type="ORF">IZO911_LOCUS6382</name>
</gene>
<dbReference type="SUPFAM" id="SSF50630">
    <property type="entry name" value="Acid proteases"/>
    <property type="match status" value="1"/>
</dbReference>
<evidence type="ECO:0008006" key="3">
    <source>
        <dbReference type="Google" id="ProtNLM"/>
    </source>
</evidence>
<organism evidence="1 2">
    <name type="scientific">Adineta steineri</name>
    <dbReference type="NCBI Taxonomy" id="433720"/>
    <lineage>
        <taxon>Eukaryota</taxon>
        <taxon>Metazoa</taxon>
        <taxon>Spiralia</taxon>
        <taxon>Gnathifera</taxon>
        <taxon>Rotifera</taxon>
        <taxon>Eurotatoria</taxon>
        <taxon>Bdelloidea</taxon>
        <taxon>Adinetida</taxon>
        <taxon>Adinetidae</taxon>
        <taxon>Adineta</taxon>
    </lineage>
</organism>
<dbReference type="AlphaFoldDB" id="A0A813S695"/>
<dbReference type="EMBL" id="CAJNOE010000039">
    <property type="protein sequence ID" value="CAF0790674.1"/>
    <property type="molecule type" value="Genomic_DNA"/>
</dbReference>
<reference evidence="1" key="1">
    <citation type="submission" date="2021-02" db="EMBL/GenBank/DDBJ databases">
        <authorList>
            <person name="Nowell W R."/>
        </authorList>
    </citation>
    <scope>NUCLEOTIDE SEQUENCE</scope>
</reference>
<proteinExistence type="predicted"/>
<evidence type="ECO:0000313" key="2">
    <source>
        <dbReference type="Proteomes" id="UP000663860"/>
    </source>
</evidence>
<dbReference type="Proteomes" id="UP000663860">
    <property type="component" value="Unassembled WGS sequence"/>
</dbReference>
<evidence type="ECO:0000313" key="1">
    <source>
        <dbReference type="EMBL" id="CAF0790674.1"/>
    </source>
</evidence>
<sequence>MNTFAIKFLDGHIIVNLNQFDYVIDTGSPMSFGRGTNISINGKSFSIPNADISGLTADSLSKLSGLHIDGLIGMNILMHFDIRFTRTHITFSNTPFLHADTAIKLPIIDMIMTIPIITLKIENTNHRIYFDTGAKISYLSDDLLIGTSIGEMDDFHPQIGTYKTNVYKIDVNMNGNVETLTFGSLPASLRMLLTMGRAKGILGTELLNKYSIILSNLNKALVLELSGEETSFDQHQNSTIDELSLD</sequence>
<accession>A0A813S695</accession>
<comment type="caution">
    <text evidence="1">The sequence shown here is derived from an EMBL/GenBank/DDBJ whole genome shotgun (WGS) entry which is preliminary data.</text>
</comment>
<protein>
    <recommendedName>
        <fullName evidence="3">Aspartyl protease</fullName>
    </recommendedName>
</protein>
<dbReference type="Gene3D" id="2.40.70.10">
    <property type="entry name" value="Acid Proteases"/>
    <property type="match status" value="1"/>
</dbReference>
<dbReference type="InterPro" id="IPR021109">
    <property type="entry name" value="Peptidase_aspartic_dom_sf"/>
</dbReference>
<name>A0A813S695_9BILA</name>